<keyword evidence="1" id="KW-0732">Signal</keyword>
<evidence type="ECO:0000313" key="3">
    <source>
        <dbReference type="EMBL" id="SFK00832.1"/>
    </source>
</evidence>
<dbReference type="InterPro" id="IPR022376">
    <property type="entry name" value="PQQ_CXXCW"/>
</dbReference>
<keyword evidence="4" id="KW-1185">Reference proteome</keyword>
<dbReference type="OrthoDB" id="176845at2"/>
<proteinExistence type="predicted"/>
<sequence length="188" mass="20557">MRAARSLAVVLKALIVLLLLPLCAGAQEAEPEGYRMEHYRGPVPESLSGATVIGPEAAYELWTAGGVGFIDVLPQAPKPANLPEGTIWRDKPRLSIPGAIWLPNVGYGALAPQTDGYFRAGLSAATGGDTAHPVLFFCLEECWMSWNAAKRALEYGYSHVYWLPEGTDGWAFYDYPLEQVVPREPQPR</sequence>
<dbReference type="NCBIfam" id="TIGR03865">
    <property type="entry name" value="PQQ_CXXCW"/>
    <property type="match status" value="1"/>
</dbReference>
<accession>A0A1I3W061</accession>
<reference evidence="4" key="1">
    <citation type="submission" date="2016-10" db="EMBL/GenBank/DDBJ databases">
        <authorList>
            <person name="Varghese N."/>
            <person name="Submissions S."/>
        </authorList>
    </citation>
    <scope>NUCLEOTIDE SEQUENCE [LARGE SCALE GENOMIC DNA]</scope>
    <source>
        <strain evidence="4">DSM 26471</strain>
    </source>
</reference>
<dbReference type="PROSITE" id="PS50206">
    <property type="entry name" value="RHODANESE_3"/>
    <property type="match status" value="1"/>
</dbReference>
<organism evidence="3 4">
    <name type="scientific">Celeribacter neptunius</name>
    <dbReference type="NCBI Taxonomy" id="588602"/>
    <lineage>
        <taxon>Bacteria</taxon>
        <taxon>Pseudomonadati</taxon>
        <taxon>Pseudomonadota</taxon>
        <taxon>Alphaproteobacteria</taxon>
        <taxon>Rhodobacterales</taxon>
        <taxon>Roseobacteraceae</taxon>
        <taxon>Celeribacter</taxon>
    </lineage>
</organism>
<dbReference type="STRING" id="588602.SAMN04487991_3505"/>
<feature type="chain" id="PRO_5011641585" evidence="1">
    <location>
        <begin position="27"/>
        <end position="188"/>
    </location>
</feature>
<evidence type="ECO:0000259" key="2">
    <source>
        <dbReference type="PROSITE" id="PS50206"/>
    </source>
</evidence>
<evidence type="ECO:0000256" key="1">
    <source>
        <dbReference type="SAM" id="SignalP"/>
    </source>
</evidence>
<name>A0A1I3W061_9RHOB</name>
<dbReference type="RefSeq" id="WP_090062012.1">
    <property type="nucleotide sequence ID" value="NZ_FORH01000008.1"/>
</dbReference>
<feature type="signal peptide" evidence="1">
    <location>
        <begin position="1"/>
        <end position="26"/>
    </location>
</feature>
<dbReference type="EMBL" id="FORH01000008">
    <property type="protein sequence ID" value="SFK00832.1"/>
    <property type="molecule type" value="Genomic_DNA"/>
</dbReference>
<dbReference type="CDD" id="cd00158">
    <property type="entry name" value="RHOD"/>
    <property type="match status" value="1"/>
</dbReference>
<dbReference type="AlphaFoldDB" id="A0A1I3W061"/>
<dbReference type="SUPFAM" id="SSF52821">
    <property type="entry name" value="Rhodanese/Cell cycle control phosphatase"/>
    <property type="match status" value="1"/>
</dbReference>
<dbReference type="Proteomes" id="UP000199630">
    <property type="component" value="Unassembled WGS sequence"/>
</dbReference>
<dbReference type="InterPro" id="IPR001763">
    <property type="entry name" value="Rhodanese-like_dom"/>
</dbReference>
<protein>
    <submittedName>
        <fullName evidence="3">PQQ-dependent catabolism-associated CXXCW motif protein</fullName>
    </submittedName>
</protein>
<evidence type="ECO:0000313" key="4">
    <source>
        <dbReference type="Proteomes" id="UP000199630"/>
    </source>
</evidence>
<dbReference type="InterPro" id="IPR036873">
    <property type="entry name" value="Rhodanese-like_dom_sf"/>
</dbReference>
<dbReference type="Gene3D" id="3.40.250.10">
    <property type="entry name" value="Rhodanese-like domain"/>
    <property type="match status" value="1"/>
</dbReference>
<gene>
    <name evidence="3" type="ORF">SAMN04487991_3505</name>
</gene>
<feature type="domain" description="Rhodanese" evidence="2">
    <location>
        <begin position="96"/>
        <end position="179"/>
    </location>
</feature>